<dbReference type="OrthoDB" id="8225825at2"/>
<reference evidence="3" key="1">
    <citation type="submission" date="2018-05" db="EMBL/GenBank/DDBJ databases">
        <authorList>
            <person name="Klenk H.-P."/>
            <person name="Huntemann M."/>
            <person name="Clum A."/>
            <person name="Pillay M."/>
            <person name="Palaniappan K."/>
            <person name="Varghese N."/>
            <person name="Mikhailova N."/>
            <person name="Stamatis D."/>
            <person name="Reddy T."/>
            <person name="Daum C."/>
            <person name="Shapiro N."/>
            <person name="Ivanova N."/>
            <person name="Kyrpides N."/>
            <person name="Woyke T."/>
        </authorList>
    </citation>
    <scope>NUCLEOTIDE SEQUENCE [LARGE SCALE GENOMIC DNA]</scope>
    <source>
        <strain evidence="3">DSM 45417</strain>
    </source>
</reference>
<sequence length="152" mass="15807">MASPLGAELRRVHDSLRADLRALRSAAAGGTSPDARRTLPAHCLAFCAALTAHHTGEDAGAFPALAERFPELAPVLDKMAEDHVWISGILGRVEELAGELLDAGASPRLAGELEGLAAIVESHFSFEERRIAAALDRLPGTVALLGAGDGTP</sequence>
<gene>
    <name evidence="2" type="ORF">JD79_01228</name>
</gene>
<accession>A0A317QFM6</accession>
<evidence type="ECO:0000313" key="3">
    <source>
        <dbReference type="Proteomes" id="UP000246661"/>
    </source>
</evidence>
<feature type="domain" description="Hemerythrin-like" evidence="1">
    <location>
        <begin position="8"/>
        <end position="134"/>
    </location>
</feature>
<dbReference type="Gene3D" id="1.20.120.520">
    <property type="entry name" value="nmb1532 protein domain like"/>
    <property type="match status" value="1"/>
</dbReference>
<dbReference type="Proteomes" id="UP000246661">
    <property type="component" value="Unassembled WGS sequence"/>
</dbReference>
<dbReference type="AlphaFoldDB" id="A0A317QFM6"/>
<comment type="caution">
    <text evidence="2">The sequence shown here is derived from an EMBL/GenBank/DDBJ whole genome shotgun (WGS) entry which is preliminary data.</text>
</comment>
<keyword evidence="3" id="KW-1185">Reference proteome</keyword>
<name>A0A317QFM6_9ACTN</name>
<dbReference type="CDD" id="cd12108">
    <property type="entry name" value="Hr-like"/>
    <property type="match status" value="1"/>
</dbReference>
<evidence type="ECO:0000259" key="1">
    <source>
        <dbReference type="Pfam" id="PF01814"/>
    </source>
</evidence>
<organism evidence="2 3">
    <name type="scientific">Geodermatophilus normandii</name>
    <dbReference type="NCBI Taxonomy" id="1137989"/>
    <lineage>
        <taxon>Bacteria</taxon>
        <taxon>Bacillati</taxon>
        <taxon>Actinomycetota</taxon>
        <taxon>Actinomycetes</taxon>
        <taxon>Geodermatophilales</taxon>
        <taxon>Geodermatophilaceae</taxon>
        <taxon>Geodermatophilus</taxon>
    </lineage>
</organism>
<dbReference type="Pfam" id="PF01814">
    <property type="entry name" value="Hemerythrin"/>
    <property type="match status" value="1"/>
</dbReference>
<proteinExistence type="predicted"/>
<evidence type="ECO:0000313" key="2">
    <source>
        <dbReference type="EMBL" id="PWW22082.1"/>
    </source>
</evidence>
<dbReference type="EMBL" id="QGTX01000001">
    <property type="protein sequence ID" value="PWW22082.1"/>
    <property type="molecule type" value="Genomic_DNA"/>
</dbReference>
<dbReference type="InterPro" id="IPR012312">
    <property type="entry name" value="Hemerythrin-like"/>
</dbReference>
<protein>
    <submittedName>
        <fullName evidence="2">Hemerythrin HHE cation binding domain-containing protein</fullName>
    </submittedName>
</protein>
<dbReference type="RefSeq" id="WP_110004784.1">
    <property type="nucleotide sequence ID" value="NZ_QGTX01000001.1"/>
</dbReference>